<dbReference type="PANTHER" id="PTHR10587">
    <property type="entry name" value="GLYCOSYL TRANSFERASE-RELATED"/>
    <property type="match status" value="1"/>
</dbReference>
<dbReference type="Proteomes" id="UP000487649">
    <property type="component" value="Unassembled WGS sequence"/>
</dbReference>
<sequence>MKLFSTILIILFMIHSILPTYYNKMINKNVIKSTPKKGIMLTFDDGPNPLYTPKLLDLLKQHQIKATFFVVADHALQHPELVRRMQMEGHTIALHSLNHRNAWFYSYIYTKKDFSKSLEIMEEIGVKSHYYRPPWGHTNLFTYYFVKKHDLTMILWNLMVNDWDYNSMSLILQNKILNSINDSSILCLHDSGHGAYADPLAPKRMLEALKTTLPHLKQQGYHFVTLERSSL</sequence>
<comment type="caution">
    <text evidence="2">The sequence shown here is derived from an EMBL/GenBank/DDBJ whole genome shotgun (WGS) entry which is preliminary data.</text>
</comment>
<dbReference type="GO" id="GO:0005975">
    <property type="term" value="P:carbohydrate metabolic process"/>
    <property type="evidence" value="ECO:0007669"/>
    <property type="project" value="InterPro"/>
</dbReference>
<evidence type="ECO:0000259" key="1">
    <source>
        <dbReference type="PROSITE" id="PS51677"/>
    </source>
</evidence>
<dbReference type="PROSITE" id="PS51677">
    <property type="entry name" value="NODB"/>
    <property type="match status" value="1"/>
</dbReference>
<dbReference type="CDD" id="cd10959">
    <property type="entry name" value="CE4_NodB_like_3"/>
    <property type="match status" value="1"/>
</dbReference>
<name>A0A9X5ANE0_9FIRM</name>
<dbReference type="InterPro" id="IPR050248">
    <property type="entry name" value="Polysacc_deacetylase_ArnD"/>
</dbReference>
<feature type="domain" description="NodB homology" evidence="1">
    <location>
        <begin position="37"/>
        <end position="224"/>
    </location>
</feature>
<dbReference type="Gene3D" id="3.20.20.370">
    <property type="entry name" value="Glycoside hydrolase/deacetylase"/>
    <property type="match status" value="1"/>
</dbReference>
<dbReference type="InterPro" id="IPR002509">
    <property type="entry name" value="NODB_dom"/>
</dbReference>
<dbReference type="InterPro" id="IPR011330">
    <property type="entry name" value="Glyco_hydro/deAcase_b/a-brl"/>
</dbReference>
<gene>
    <name evidence="2" type="ORF">GMA92_02895</name>
</gene>
<dbReference type="Pfam" id="PF01522">
    <property type="entry name" value="Polysacc_deac_1"/>
    <property type="match status" value="1"/>
</dbReference>
<organism evidence="2 3">
    <name type="scientific">Turicibacter sanguinis</name>
    <dbReference type="NCBI Taxonomy" id="154288"/>
    <lineage>
        <taxon>Bacteria</taxon>
        <taxon>Bacillati</taxon>
        <taxon>Bacillota</taxon>
        <taxon>Erysipelotrichia</taxon>
        <taxon>Erysipelotrichales</taxon>
        <taxon>Turicibacteraceae</taxon>
        <taxon>Turicibacter</taxon>
    </lineage>
</organism>
<proteinExistence type="predicted"/>
<dbReference type="GO" id="GO:0016810">
    <property type="term" value="F:hydrolase activity, acting on carbon-nitrogen (but not peptide) bonds"/>
    <property type="evidence" value="ECO:0007669"/>
    <property type="project" value="InterPro"/>
</dbReference>
<dbReference type="SUPFAM" id="SSF88713">
    <property type="entry name" value="Glycoside hydrolase/deacetylase"/>
    <property type="match status" value="1"/>
</dbReference>
<dbReference type="RefSeq" id="WP_006785001.1">
    <property type="nucleotide sequence ID" value="NZ_CAJJOK010000022.1"/>
</dbReference>
<dbReference type="PANTHER" id="PTHR10587:SF137">
    <property type="entry name" value="4-DEOXY-4-FORMAMIDO-L-ARABINOSE-PHOSPHOUNDECAPRENOL DEFORMYLASE ARND-RELATED"/>
    <property type="match status" value="1"/>
</dbReference>
<evidence type="ECO:0000313" key="3">
    <source>
        <dbReference type="Proteomes" id="UP000487649"/>
    </source>
</evidence>
<dbReference type="AlphaFoldDB" id="A0A9X5ANE0"/>
<reference evidence="2 3" key="1">
    <citation type="journal article" date="2019" name="Nat. Med.">
        <title>A library of human gut bacterial isolates paired with longitudinal multiomics data enables mechanistic microbiome research.</title>
        <authorList>
            <person name="Poyet M."/>
            <person name="Groussin M."/>
            <person name="Gibbons S.M."/>
            <person name="Avila-Pacheco J."/>
            <person name="Jiang X."/>
            <person name="Kearney S.M."/>
            <person name="Perrotta A.R."/>
            <person name="Berdy B."/>
            <person name="Zhao S."/>
            <person name="Lieberman T.D."/>
            <person name="Swanson P.K."/>
            <person name="Smith M."/>
            <person name="Roesemann S."/>
            <person name="Alexander J.E."/>
            <person name="Rich S.A."/>
            <person name="Livny J."/>
            <person name="Vlamakis H."/>
            <person name="Clish C."/>
            <person name="Bullock K."/>
            <person name="Deik A."/>
            <person name="Scott J."/>
            <person name="Pierce K.A."/>
            <person name="Xavier R.J."/>
            <person name="Alm E.J."/>
        </authorList>
    </citation>
    <scope>NUCLEOTIDE SEQUENCE [LARGE SCALE GENOMIC DNA]</scope>
    <source>
        <strain evidence="2 3">BIOML-A198</strain>
    </source>
</reference>
<accession>A0A9X5ANE0</accession>
<dbReference type="EMBL" id="WMQE01000004">
    <property type="protein sequence ID" value="MTK20386.1"/>
    <property type="molecule type" value="Genomic_DNA"/>
</dbReference>
<evidence type="ECO:0000313" key="2">
    <source>
        <dbReference type="EMBL" id="MTK20386.1"/>
    </source>
</evidence>
<protein>
    <submittedName>
        <fullName evidence="2">Polysaccharide deacetylase family protein</fullName>
    </submittedName>
</protein>